<feature type="domain" description="YhcG N-terminal" evidence="2">
    <location>
        <begin position="2"/>
        <end position="117"/>
    </location>
</feature>
<dbReference type="Pfam" id="PF06250">
    <property type="entry name" value="YhcG_C"/>
    <property type="match status" value="1"/>
</dbReference>
<name>A0ABT1LQT8_9MICC</name>
<gene>
    <name evidence="3" type="ORF">NFC73_14030</name>
</gene>
<organism evidence="3 4">
    <name type="scientific">Pseudarthrobacter humi</name>
    <dbReference type="NCBI Taxonomy" id="2952523"/>
    <lineage>
        <taxon>Bacteria</taxon>
        <taxon>Bacillati</taxon>
        <taxon>Actinomycetota</taxon>
        <taxon>Actinomycetes</taxon>
        <taxon>Micrococcales</taxon>
        <taxon>Micrococcaceae</taxon>
        <taxon>Pseudarthrobacter</taxon>
    </lineage>
</organism>
<protein>
    <submittedName>
        <fullName evidence="3">PDDEXK nuclease domain-containing protein</fullName>
    </submittedName>
</protein>
<keyword evidence="4" id="KW-1185">Reference proteome</keyword>
<evidence type="ECO:0000259" key="2">
    <source>
        <dbReference type="Pfam" id="PF17761"/>
    </source>
</evidence>
<dbReference type="Gene3D" id="3.40.1350.10">
    <property type="match status" value="1"/>
</dbReference>
<dbReference type="InterPro" id="IPR053148">
    <property type="entry name" value="PD-DEXK-like_domain"/>
</dbReference>
<sequence>MLLSYWVIGSELAKRESAQGWGSKVVTRLSADVRSAFPEARGFSPRNLRYMKSFAEAWPDFPMLQQPVATLPWGHNVTLLDKLEDSGARRWYAAAAVENGWSRNVLAHHIETKLSERSGKAITNFKATLPPSDSDLAQQSFKDPYVFDFVAMTGKRNERDLEGQLVVHVERFLLELGQGFAFVGRQVRLTIGADEFFADLLFYNFKLRCFVVVELKATAFKPEYLGQINMYMSAVDDLLGHTDDEPTIGLLLCKTKNNVVAEYSLRGFSKPIGIAEWESGIVASLPQEFAATLPSISEIEAELSQDFSQGDPVD</sequence>
<proteinExistence type="predicted"/>
<dbReference type="Pfam" id="PF17761">
    <property type="entry name" value="DUF1016_N"/>
    <property type="match status" value="1"/>
</dbReference>
<reference evidence="3 4" key="1">
    <citation type="submission" date="2022-06" db="EMBL/GenBank/DDBJ databases">
        <title>Pseudarthrobacter sp. strain RMG13 Genome sequencing and assembly.</title>
        <authorList>
            <person name="Kim I."/>
        </authorList>
    </citation>
    <scope>NUCLEOTIDE SEQUENCE [LARGE SCALE GENOMIC DNA]</scope>
    <source>
        <strain evidence="3 4">RMG13</strain>
    </source>
</reference>
<dbReference type="PANTHER" id="PTHR30547">
    <property type="entry name" value="UNCHARACTERIZED PROTEIN YHCG-RELATED"/>
    <property type="match status" value="1"/>
</dbReference>
<evidence type="ECO:0000259" key="1">
    <source>
        <dbReference type="Pfam" id="PF06250"/>
    </source>
</evidence>
<dbReference type="InterPro" id="IPR009362">
    <property type="entry name" value="YhcG_C"/>
</dbReference>
<evidence type="ECO:0000313" key="4">
    <source>
        <dbReference type="Proteomes" id="UP001524318"/>
    </source>
</evidence>
<comment type="caution">
    <text evidence="3">The sequence shown here is derived from an EMBL/GenBank/DDBJ whole genome shotgun (WGS) entry which is preliminary data.</text>
</comment>
<dbReference type="PANTHER" id="PTHR30547:SF0">
    <property type="entry name" value="BLR8175 PROTEIN"/>
    <property type="match status" value="1"/>
</dbReference>
<evidence type="ECO:0000313" key="3">
    <source>
        <dbReference type="EMBL" id="MCP9000834.1"/>
    </source>
</evidence>
<dbReference type="EMBL" id="JANCLV010000009">
    <property type="protein sequence ID" value="MCP9000834.1"/>
    <property type="molecule type" value="Genomic_DNA"/>
</dbReference>
<dbReference type="InterPro" id="IPR041527">
    <property type="entry name" value="YhcG_N"/>
</dbReference>
<accession>A0ABT1LQT8</accession>
<dbReference type="Proteomes" id="UP001524318">
    <property type="component" value="Unassembled WGS sequence"/>
</dbReference>
<dbReference type="InterPro" id="IPR011856">
    <property type="entry name" value="tRNA_endonuc-like_dom_sf"/>
</dbReference>
<feature type="domain" description="YhcG PDDEXK nuclease" evidence="1">
    <location>
        <begin position="138"/>
        <end position="294"/>
    </location>
</feature>